<proteinExistence type="predicted"/>
<evidence type="ECO:0000256" key="5">
    <source>
        <dbReference type="ARBA" id="ARBA00022475"/>
    </source>
</evidence>
<dbReference type="InterPro" id="IPR025828">
    <property type="entry name" value="Put_sensor_dom"/>
</dbReference>
<accession>A0A8J3IL63</accession>
<dbReference type="Gene3D" id="1.10.287.130">
    <property type="match status" value="1"/>
</dbReference>
<dbReference type="PANTHER" id="PTHR43047">
    <property type="entry name" value="TWO-COMPONENT HISTIDINE PROTEIN KINASE"/>
    <property type="match status" value="1"/>
</dbReference>
<dbReference type="GO" id="GO:0005524">
    <property type="term" value="F:ATP binding"/>
    <property type="evidence" value="ECO:0007669"/>
    <property type="project" value="UniProtKB-KW"/>
</dbReference>
<evidence type="ECO:0000259" key="14">
    <source>
        <dbReference type="PROSITE" id="PS50109"/>
    </source>
</evidence>
<feature type="transmembrane region" description="Helical" evidence="13">
    <location>
        <begin position="145"/>
        <end position="163"/>
    </location>
</feature>
<dbReference type="InterPro" id="IPR003594">
    <property type="entry name" value="HATPase_dom"/>
</dbReference>
<protein>
    <recommendedName>
        <fullName evidence="4">histidine kinase</fullName>
        <ecNumber evidence="4">2.7.13.3</ecNumber>
    </recommendedName>
</protein>
<dbReference type="CDD" id="cd00082">
    <property type="entry name" value="HisKA"/>
    <property type="match status" value="1"/>
</dbReference>
<feature type="transmembrane region" description="Helical" evidence="13">
    <location>
        <begin position="46"/>
        <end position="63"/>
    </location>
</feature>
<dbReference type="Pfam" id="PF13796">
    <property type="entry name" value="Sensor"/>
    <property type="match status" value="1"/>
</dbReference>
<dbReference type="InterPro" id="IPR003661">
    <property type="entry name" value="HisK_dim/P_dom"/>
</dbReference>
<dbReference type="Proteomes" id="UP000597444">
    <property type="component" value="Unassembled WGS sequence"/>
</dbReference>
<dbReference type="InterPro" id="IPR004358">
    <property type="entry name" value="Sig_transdc_His_kin-like_C"/>
</dbReference>
<dbReference type="PANTHER" id="PTHR43047:SF72">
    <property type="entry name" value="OSMOSENSING HISTIDINE PROTEIN KINASE SLN1"/>
    <property type="match status" value="1"/>
</dbReference>
<keyword evidence="6" id="KW-0597">Phosphoprotein</keyword>
<dbReference type="AlphaFoldDB" id="A0A8J3IL63"/>
<evidence type="ECO:0000256" key="10">
    <source>
        <dbReference type="ARBA" id="ARBA00022840"/>
    </source>
</evidence>
<evidence type="ECO:0000256" key="3">
    <source>
        <dbReference type="ARBA" id="ARBA00004314"/>
    </source>
</evidence>
<dbReference type="InterPro" id="IPR036097">
    <property type="entry name" value="HisK_dim/P_sf"/>
</dbReference>
<dbReference type="GO" id="GO:0005886">
    <property type="term" value="C:plasma membrane"/>
    <property type="evidence" value="ECO:0007669"/>
    <property type="project" value="UniProtKB-SubCell"/>
</dbReference>
<name>A0A8J3IL63_9CHLR</name>
<dbReference type="SMART" id="SM00387">
    <property type="entry name" value="HATPase_c"/>
    <property type="match status" value="1"/>
</dbReference>
<evidence type="ECO:0000256" key="6">
    <source>
        <dbReference type="ARBA" id="ARBA00022553"/>
    </source>
</evidence>
<keyword evidence="13" id="KW-0812">Transmembrane</keyword>
<dbReference type="FunFam" id="3.30.565.10:FF:000023">
    <property type="entry name" value="PAS domain-containing sensor histidine kinase"/>
    <property type="match status" value="1"/>
</dbReference>
<dbReference type="Gene3D" id="3.30.565.10">
    <property type="entry name" value="Histidine kinase-like ATPase, C-terminal domain"/>
    <property type="match status" value="1"/>
</dbReference>
<evidence type="ECO:0000256" key="12">
    <source>
        <dbReference type="ARBA" id="ARBA00023136"/>
    </source>
</evidence>
<dbReference type="FunFam" id="1.10.287.130:FF:000001">
    <property type="entry name" value="Two-component sensor histidine kinase"/>
    <property type="match status" value="1"/>
</dbReference>
<evidence type="ECO:0000313" key="16">
    <source>
        <dbReference type="Proteomes" id="UP000597444"/>
    </source>
</evidence>
<keyword evidence="9" id="KW-0418">Kinase</keyword>
<evidence type="ECO:0000256" key="7">
    <source>
        <dbReference type="ARBA" id="ARBA00022679"/>
    </source>
</evidence>
<comment type="subcellular location">
    <subcellularLocation>
        <location evidence="2">Cell membrane</location>
    </subcellularLocation>
    <subcellularLocation>
        <location evidence="3">Membrane raft</location>
        <topology evidence="3">Multi-pass membrane protein</topology>
    </subcellularLocation>
</comment>
<dbReference type="SUPFAM" id="SSF55874">
    <property type="entry name" value="ATPase domain of HSP90 chaperone/DNA topoisomerase II/histidine kinase"/>
    <property type="match status" value="1"/>
</dbReference>
<comment type="catalytic activity">
    <reaction evidence="1">
        <text>ATP + protein L-histidine = ADP + protein N-phospho-L-histidine.</text>
        <dbReference type="EC" id="2.7.13.3"/>
    </reaction>
</comment>
<keyword evidence="8" id="KW-0547">Nucleotide-binding</keyword>
<evidence type="ECO:0000256" key="1">
    <source>
        <dbReference type="ARBA" id="ARBA00000085"/>
    </source>
</evidence>
<feature type="transmembrane region" description="Helical" evidence="13">
    <location>
        <begin position="20"/>
        <end position="40"/>
    </location>
</feature>
<keyword evidence="16" id="KW-1185">Reference proteome</keyword>
<dbReference type="InterPro" id="IPR005467">
    <property type="entry name" value="His_kinase_dom"/>
</dbReference>
<evidence type="ECO:0000256" key="2">
    <source>
        <dbReference type="ARBA" id="ARBA00004236"/>
    </source>
</evidence>
<keyword evidence="12 13" id="KW-0472">Membrane</keyword>
<dbReference type="RefSeq" id="WP_220204073.1">
    <property type="nucleotide sequence ID" value="NZ_BNJK01000001.1"/>
</dbReference>
<evidence type="ECO:0000256" key="11">
    <source>
        <dbReference type="ARBA" id="ARBA00023012"/>
    </source>
</evidence>
<dbReference type="CDD" id="cd00075">
    <property type="entry name" value="HATPase"/>
    <property type="match status" value="1"/>
</dbReference>
<keyword evidence="11" id="KW-0902">Two-component regulatory system</keyword>
<dbReference type="Pfam" id="PF02518">
    <property type="entry name" value="HATPase_c"/>
    <property type="match status" value="1"/>
</dbReference>
<feature type="domain" description="Histidine kinase" evidence="14">
    <location>
        <begin position="258"/>
        <end position="485"/>
    </location>
</feature>
<feature type="transmembrane region" description="Helical" evidence="13">
    <location>
        <begin position="184"/>
        <end position="206"/>
    </location>
</feature>
<sequence>MIPSLHRLTTQKQTYTSIGYLLLSFPLGIFYFVFLAVGLTVGIGTLVIWLGVPVLLFVMWFWWKLAAMERAMAIKWLKVDIPPMEGQVDNTKPLWDRVRTHLSNSVTWKSLLYLFLKLLIGSITFCITLSALVMVIALLSVSLSLGAVFSPFVFLFLSITGAFRRSRSTLISQSMKLTPPQRPLTIGRVLHISLMAGGLVFVPLYIINGMAWGWGQIARSMLGLSDKDLRLAEARALAEQQRIRAEQADQKRRDLIINVSHELRTPVASIRGHLESLLNGFSEDGSGKMPSPEALQKYLTIVHRESVRLGSLVDDLLSLAKTEANELSLNISAVEAGTVVEEVYQTLMPLARRDRQITLVRAVTPGLPPVLADRQRLIQVILNLVRNAITYTPNGGIVSISLEPAGANALALSVADTGIGIPPEDLGRVFERFYRTDASRSRTSGGFGLGLSIVKDFVTAMHGSITVESKVGEGTRFCVLLHVASAAQQPPQNPVQRAMQQA</sequence>
<dbReference type="EMBL" id="BNJK01000001">
    <property type="protein sequence ID" value="GHO93282.1"/>
    <property type="molecule type" value="Genomic_DNA"/>
</dbReference>
<dbReference type="GO" id="GO:0009927">
    <property type="term" value="F:histidine phosphotransfer kinase activity"/>
    <property type="evidence" value="ECO:0007669"/>
    <property type="project" value="TreeGrafter"/>
</dbReference>
<dbReference type="GO" id="GO:0045121">
    <property type="term" value="C:membrane raft"/>
    <property type="evidence" value="ECO:0007669"/>
    <property type="project" value="UniProtKB-SubCell"/>
</dbReference>
<keyword evidence="5" id="KW-1003">Cell membrane</keyword>
<dbReference type="PROSITE" id="PS50109">
    <property type="entry name" value="HIS_KIN"/>
    <property type="match status" value="1"/>
</dbReference>
<dbReference type="SUPFAM" id="SSF47384">
    <property type="entry name" value="Homodimeric domain of signal transducing histidine kinase"/>
    <property type="match status" value="1"/>
</dbReference>
<keyword evidence="10" id="KW-0067">ATP-binding</keyword>
<keyword evidence="7" id="KW-0808">Transferase</keyword>
<gene>
    <name evidence="15" type="ORF">KSF_033300</name>
</gene>
<feature type="transmembrane region" description="Helical" evidence="13">
    <location>
        <begin position="111"/>
        <end position="139"/>
    </location>
</feature>
<reference evidence="15" key="1">
    <citation type="submission" date="2020-10" db="EMBL/GenBank/DDBJ databases">
        <title>Taxonomic study of unclassified bacteria belonging to the class Ktedonobacteria.</title>
        <authorList>
            <person name="Yabe S."/>
            <person name="Wang C.M."/>
            <person name="Zheng Y."/>
            <person name="Sakai Y."/>
            <person name="Cavaletti L."/>
            <person name="Monciardini P."/>
            <person name="Donadio S."/>
        </authorList>
    </citation>
    <scope>NUCLEOTIDE SEQUENCE</scope>
    <source>
        <strain evidence="15">ID150040</strain>
    </source>
</reference>
<evidence type="ECO:0000313" key="15">
    <source>
        <dbReference type="EMBL" id="GHO93282.1"/>
    </source>
</evidence>
<evidence type="ECO:0000256" key="9">
    <source>
        <dbReference type="ARBA" id="ARBA00022777"/>
    </source>
</evidence>
<keyword evidence="13" id="KW-1133">Transmembrane helix</keyword>
<comment type="caution">
    <text evidence="15">The sequence shown here is derived from an EMBL/GenBank/DDBJ whole genome shotgun (WGS) entry which is preliminary data.</text>
</comment>
<evidence type="ECO:0000256" key="8">
    <source>
        <dbReference type="ARBA" id="ARBA00022741"/>
    </source>
</evidence>
<dbReference type="EC" id="2.7.13.3" evidence="4"/>
<dbReference type="Pfam" id="PF00512">
    <property type="entry name" value="HisKA"/>
    <property type="match status" value="1"/>
</dbReference>
<dbReference type="SMART" id="SM00388">
    <property type="entry name" value="HisKA"/>
    <property type="match status" value="1"/>
</dbReference>
<dbReference type="PRINTS" id="PR00344">
    <property type="entry name" value="BCTRLSENSOR"/>
</dbReference>
<dbReference type="InterPro" id="IPR036890">
    <property type="entry name" value="HATPase_C_sf"/>
</dbReference>
<evidence type="ECO:0000256" key="13">
    <source>
        <dbReference type="SAM" id="Phobius"/>
    </source>
</evidence>
<evidence type="ECO:0000256" key="4">
    <source>
        <dbReference type="ARBA" id="ARBA00012438"/>
    </source>
</evidence>
<organism evidence="15 16">
    <name type="scientific">Reticulibacter mediterranei</name>
    <dbReference type="NCBI Taxonomy" id="2778369"/>
    <lineage>
        <taxon>Bacteria</taxon>
        <taxon>Bacillati</taxon>
        <taxon>Chloroflexota</taxon>
        <taxon>Ktedonobacteria</taxon>
        <taxon>Ktedonobacterales</taxon>
        <taxon>Reticulibacteraceae</taxon>
        <taxon>Reticulibacter</taxon>
    </lineage>
</organism>
<dbReference type="GO" id="GO:0000155">
    <property type="term" value="F:phosphorelay sensor kinase activity"/>
    <property type="evidence" value="ECO:0007669"/>
    <property type="project" value="InterPro"/>
</dbReference>